<dbReference type="SUPFAM" id="SSF52047">
    <property type="entry name" value="RNI-like"/>
    <property type="match status" value="1"/>
</dbReference>
<organism evidence="1 2">
    <name type="scientific">Linnemannia elongata AG-77</name>
    <dbReference type="NCBI Taxonomy" id="1314771"/>
    <lineage>
        <taxon>Eukaryota</taxon>
        <taxon>Fungi</taxon>
        <taxon>Fungi incertae sedis</taxon>
        <taxon>Mucoromycota</taxon>
        <taxon>Mortierellomycotina</taxon>
        <taxon>Mortierellomycetes</taxon>
        <taxon>Mortierellales</taxon>
        <taxon>Mortierellaceae</taxon>
        <taxon>Linnemannia</taxon>
    </lineage>
</organism>
<dbReference type="EMBL" id="KV442017">
    <property type="protein sequence ID" value="OAQ34360.1"/>
    <property type="molecule type" value="Genomic_DNA"/>
</dbReference>
<dbReference type="GO" id="GO:0019005">
    <property type="term" value="C:SCF ubiquitin ligase complex"/>
    <property type="evidence" value="ECO:0007669"/>
    <property type="project" value="TreeGrafter"/>
</dbReference>
<evidence type="ECO:0000313" key="2">
    <source>
        <dbReference type="Proteomes" id="UP000078512"/>
    </source>
</evidence>
<dbReference type="GO" id="GO:0031146">
    <property type="term" value="P:SCF-dependent proteasomal ubiquitin-dependent protein catabolic process"/>
    <property type="evidence" value="ECO:0007669"/>
    <property type="project" value="TreeGrafter"/>
</dbReference>
<dbReference type="InterPro" id="IPR032675">
    <property type="entry name" value="LRR_dom_sf"/>
</dbReference>
<dbReference type="PANTHER" id="PTHR13318:SF190">
    <property type="entry name" value="PARTNER OF PAIRED, ISOFORM B"/>
    <property type="match status" value="1"/>
</dbReference>
<evidence type="ECO:0008006" key="3">
    <source>
        <dbReference type="Google" id="ProtNLM"/>
    </source>
</evidence>
<dbReference type="Gene3D" id="3.80.10.10">
    <property type="entry name" value="Ribonuclease Inhibitor"/>
    <property type="match status" value="1"/>
</dbReference>
<gene>
    <name evidence="1" type="ORF">K457DRAFT_152065</name>
</gene>
<reference evidence="1 2" key="1">
    <citation type="submission" date="2016-05" db="EMBL/GenBank/DDBJ databases">
        <title>Genome sequencing reveals origins of a unique bacterial endosymbiosis in the earliest lineages of terrestrial Fungi.</title>
        <authorList>
            <consortium name="DOE Joint Genome Institute"/>
            <person name="Uehling J."/>
            <person name="Gryganskyi A."/>
            <person name="Hameed K."/>
            <person name="Tschaplinski T."/>
            <person name="Misztal P."/>
            <person name="Wu S."/>
            <person name="Desiro A."/>
            <person name="Vande Pol N."/>
            <person name="Du Z.-Y."/>
            <person name="Zienkiewicz A."/>
            <person name="Zienkiewicz K."/>
            <person name="Morin E."/>
            <person name="Tisserant E."/>
            <person name="Splivallo R."/>
            <person name="Hainaut M."/>
            <person name="Henrissat B."/>
            <person name="Ohm R."/>
            <person name="Kuo A."/>
            <person name="Yan J."/>
            <person name="Lipzen A."/>
            <person name="Nolan M."/>
            <person name="Labutti K."/>
            <person name="Barry K."/>
            <person name="Goldstein A."/>
            <person name="Labbe J."/>
            <person name="Schadt C."/>
            <person name="Tuskan G."/>
            <person name="Grigoriev I."/>
            <person name="Martin F."/>
            <person name="Vilgalys R."/>
            <person name="Bonito G."/>
        </authorList>
    </citation>
    <scope>NUCLEOTIDE SEQUENCE [LARGE SCALE GENOMIC DNA]</scope>
    <source>
        <strain evidence="1 2">AG-77</strain>
    </source>
</reference>
<keyword evidence="2" id="KW-1185">Reference proteome</keyword>
<name>A0A197KA39_9FUNG</name>
<proteinExistence type="predicted"/>
<dbReference type="OrthoDB" id="2444067at2759"/>
<sequence length="501" mass="56181">MSIHPLDLPEIVGRIGHFLPLWTLELSEYENRQKMVFDPKTFHACMLVSKLWYDTLLPILWADYDAEGMARVPQEVLVRNTHHFRTFLLQHTEPCIAGCTRLVQATLHPDGWCLEIVERLVQSNPGLKSLVYDSINQCLLDPNIFAHLSQLEDLSLSGWSISEPGILSRALAPLAGSLRKLRVGGFAGIEYDDRAWDGNLSGQGRATEESHDNGNFGDIPLLSLVEYLRVTVPPNGFAVRLVRRCPNLVRLDLTLNEDNMENKSHLLALRLSDSVSQYCPNLNSLALRGGLAQERKEALIRGCAATNSLSEIVVVLRSVNQDTIDSIALHATTLETLGILNTTDDNIDLDLLFQLAAQCPRLKWFSIAAWSCSETPGRTVLEALKRSSIRRCHDLEILDVDIIEPSSSSDVKEGDSDVILLSKLFENGPVDGWYYHSEKSGIPGEEDDWEMSAGLVRELFHVVAMLGFEHLRQLRWTGAMFTRSSRRASAEYDGLPFIYFD</sequence>
<dbReference type="AlphaFoldDB" id="A0A197KA39"/>
<accession>A0A197KA39</accession>
<dbReference type="Proteomes" id="UP000078512">
    <property type="component" value="Unassembled WGS sequence"/>
</dbReference>
<evidence type="ECO:0000313" key="1">
    <source>
        <dbReference type="EMBL" id="OAQ34360.1"/>
    </source>
</evidence>
<protein>
    <recommendedName>
        <fullName evidence="3">F-box domain-containing protein</fullName>
    </recommendedName>
</protein>
<dbReference type="PANTHER" id="PTHR13318">
    <property type="entry name" value="PARTNER OF PAIRED, ISOFORM B-RELATED"/>
    <property type="match status" value="1"/>
</dbReference>